<dbReference type="Proteomes" id="UP000191672">
    <property type="component" value="Unassembled WGS sequence"/>
</dbReference>
<dbReference type="OrthoDB" id="3358371at2759"/>
<comment type="similarity">
    <text evidence="1">Belongs to the NmrA-type oxidoreductase family.</text>
</comment>
<dbReference type="SUPFAM" id="SSF51735">
    <property type="entry name" value="NAD(P)-binding Rossmann-fold domains"/>
    <property type="match status" value="1"/>
</dbReference>
<accession>A0A1V6QD28</accession>
<dbReference type="Gene3D" id="3.90.25.10">
    <property type="entry name" value="UDP-galactose 4-epimerase, domain 1"/>
    <property type="match status" value="1"/>
</dbReference>
<dbReference type="EMBL" id="MDYN01000006">
    <property type="protein sequence ID" value="OQD87109.1"/>
    <property type="molecule type" value="Genomic_DNA"/>
</dbReference>
<name>A0A1V6QD28_9EURO</name>
<dbReference type="AlphaFoldDB" id="A0A1V6QD28"/>
<dbReference type="InterPro" id="IPR051164">
    <property type="entry name" value="NmrA-like_oxidored"/>
</dbReference>
<comment type="caution">
    <text evidence="4">The sequence shown here is derived from an EMBL/GenBank/DDBJ whole genome shotgun (WGS) entry which is preliminary data.</text>
</comment>
<dbReference type="InterPro" id="IPR008030">
    <property type="entry name" value="NmrA-like"/>
</dbReference>
<feature type="domain" description="NmrA-like" evidence="3">
    <location>
        <begin position="6"/>
        <end position="316"/>
    </location>
</feature>
<reference evidence="5" key="1">
    <citation type="journal article" date="2017" name="Nat. Microbiol.">
        <title>Global analysis of biosynthetic gene clusters reveals vast potential of secondary metabolite production in Penicillium species.</title>
        <authorList>
            <person name="Nielsen J.C."/>
            <person name="Grijseels S."/>
            <person name="Prigent S."/>
            <person name="Ji B."/>
            <person name="Dainat J."/>
            <person name="Nielsen K.F."/>
            <person name="Frisvad J.C."/>
            <person name="Workman M."/>
            <person name="Nielsen J."/>
        </authorList>
    </citation>
    <scope>NUCLEOTIDE SEQUENCE [LARGE SCALE GENOMIC DNA]</scope>
    <source>
        <strain evidence="5">IBT 31811</strain>
    </source>
</reference>
<dbReference type="InterPro" id="IPR036291">
    <property type="entry name" value="NAD(P)-bd_dom_sf"/>
</dbReference>
<dbReference type="PANTHER" id="PTHR42748">
    <property type="entry name" value="NITROGEN METABOLITE REPRESSION PROTEIN NMRA FAMILY MEMBER"/>
    <property type="match status" value="1"/>
</dbReference>
<gene>
    <name evidence="4" type="ORF">PENANT_c006G02530</name>
</gene>
<keyword evidence="2" id="KW-0521">NADP</keyword>
<evidence type="ECO:0000256" key="1">
    <source>
        <dbReference type="ARBA" id="ARBA00006328"/>
    </source>
</evidence>
<dbReference type="GO" id="GO:0005634">
    <property type="term" value="C:nucleus"/>
    <property type="evidence" value="ECO:0007669"/>
    <property type="project" value="TreeGrafter"/>
</dbReference>
<proteinExistence type="inferred from homology"/>
<protein>
    <recommendedName>
        <fullName evidence="3">NmrA-like domain-containing protein</fullName>
    </recommendedName>
</protein>
<dbReference type="Gene3D" id="3.40.50.720">
    <property type="entry name" value="NAD(P)-binding Rossmann-like Domain"/>
    <property type="match status" value="1"/>
</dbReference>
<dbReference type="Pfam" id="PF05368">
    <property type="entry name" value="NmrA"/>
    <property type="match status" value="1"/>
</dbReference>
<dbReference type="PANTHER" id="PTHR42748:SF29">
    <property type="entry name" value="NMRA-LIKE DOMAIN-CONTAINING PROTEIN"/>
    <property type="match status" value="1"/>
</dbReference>
<keyword evidence="5" id="KW-1185">Reference proteome</keyword>
<evidence type="ECO:0000256" key="2">
    <source>
        <dbReference type="ARBA" id="ARBA00022857"/>
    </source>
</evidence>
<evidence type="ECO:0000313" key="5">
    <source>
        <dbReference type="Proteomes" id="UP000191672"/>
    </source>
</evidence>
<evidence type="ECO:0000259" key="3">
    <source>
        <dbReference type="Pfam" id="PF05368"/>
    </source>
</evidence>
<sequence length="338" mass="37290">MACTPKKIIAVVGATGTQGSSVARTFLTLPNWHVRCLTRNPSSEKAQDLAKLGGDLVEADLDNEDSLRRAFAGAHAIFLNTDFWLPYRKALASGADIVTSAKQGYEAEVTHGENAVNVAATIPTLERFIYSALGPMKAASGGKYSDSNHWETKAHIVNYIEKQKVELAKKTSFIYIGAYITNPFLYPKFQEESGAFVAALPARKEMHMPIIDTAQSTGHFVRALVEDEEAGMQLLAYDDYISVEDIMAIWSRALGKQVHLIQMTVQEMHEKTGIPLEVLGGPAFIDEYGYCAGLENVVEPAQLKSYAQRTGFEEWLKSQDVKELLGLKDANRWDGIVQ</sequence>
<organism evidence="4 5">
    <name type="scientific">Penicillium antarcticum</name>
    <dbReference type="NCBI Taxonomy" id="416450"/>
    <lineage>
        <taxon>Eukaryota</taxon>
        <taxon>Fungi</taxon>
        <taxon>Dikarya</taxon>
        <taxon>Ascomycota</taxon>
        <taxon>Pezizomycotina</taxon>
        <taxon>Eurotiomycetes</taxon>
        <taxon>Eurotiomycetidae</taxon>
        <taxon>Eurotiales</taxon>
        <taxon>Aspergillaceae</taxon>
        <taxon>Penicillium</taxon>
    </lineage>
</organism>
<dbReference type="STRING" id="416450.A0A1V6QD28"/>
<evidence type="ECO:0000313" key="4">
    <source>
        <dbReference type="EMBL" id="OQD87109.1"/>
    </source>
</evidence>